<evidence type="ECO:0000313" key="4">
    <source>
        <dbReference type="Proteomes" id="UP000663829"/>
    </source>
</evidence>
<organism evidence="2 4">
    <name type="scientific">Didymodactylos carnosus</name>
    <dbReference type="NCBI Taxonomy" id="1234261"/>
    <lineage>
        <taxon>Eukaryota</taxon>
        <taxon>Metazoa</taxon>
        <taxon>Spiralia</taxon>
        <taxon>Gnathifera</taxon>
        <taxon>Rotifera</taxon>
        <taxon>Eurotatoria</taxon>
        <taxon>Bdelloidea</taxon>
        <taxon>Philodinida</taxon>
        <taxon>Philodinidae</taxon>
        <taxon>Didymodactylos</taxon>
    </lineage>
</organism>
<sequence length="174" mass="20020">MIHRAINICSTYSLLHEELNIILKIAKSNGYPSSFIEMLIGIKISKWYSKSDTCVDTDTDKKKKRLFIEVPFVENSTRMFTNDLRKFTAEIRPDSQLTIIEKPPISVQNFFDFKDKIPNNLKSDVIYNVKCKGCSSQYMGKTKREACRRLYQHGLPKDTYSSQSSQSLSNVNSS</sequence>
<name>A0A813VDU2_9BILA</name>
<dbReference type="AlphaFoldDB" id="A0A813VDU2"/>
<dbReference type="InterPro" id="IPR058912">
    <property type="entry name" value="HTH_animal"/>
</dbReference>
<comment type="caution">
    <text evidence="2">The sequence shown here is derived from an EMBL/GenBank/DDBJ whole genome shotgun (WGS) entry which is preliminary data.</text>
</comment>
<dbReference type="Proteomes" id="UP000663829">
    <property type="component" value="Unassembled WGS sequence"/>
</dbReference>
<dbReference type="EMBL" id="CAJNOQ010000788">
    <property type="protein sequence ID" value="CAF0838803.1"/>
    <property type="molecule type" value="Genomic_DNA"/>
</dbReference>
<accession>A0A813VDU2</accession>
<evidence type="ECO:0000313" key="3">
    <source>
        <dbReference type="EMBL" id="CAF3625976.1"/>
    </source>
</evidence>
<keyword evidence="4" id="KW-1185">Reference proteome</keyword>
<feature type="domain" description="Helix-turn-helix" evidence="1">
    <location>
        <begin position="1"/>
        <end position="37"/>
    </location>
</feature>
<dbReference type="Pfam" id="PF26215">
    <property type="entry name" value="HTH_animal"/>
    <property type="match status" value="1"/>
</dbReference>
<reference evidence="2" key="1">
    <citation type="submission" date="2021-02" db="EMBL/GenBank/DDBJ databases">
        <authorList>
            <person name="Nowell W R."/>
        </authorList>
    </citation>
    <scope>NUCLEOTIDE SEQUENCE</scope>
</reference>
<evidence type="ECO:0000313" key="2">
    <source>
        <dbReference type="EMBL" id="CAF0838803.1"/>
    </source>
</evidence>
<gene>
    <name evidence="2" type="ORF">GPM918_LOCUS5451</name>
    <name evidence="3" type="ORF">SRO942_LOCUS5445</name>
</gene>
<proteinExistence type="predicted"/>
<evidence type="ECO:0000259" key="1">
    <source>
        <dbReference type="Pfam" id="PF26215"/>
    </source>
</evidence>
<dbReference type="Proteomes" id="UP000681722">
    <property type="component" value="Unassembled WGS sequence"/>
</dbReference>
<protein>
    <recommendedName>
        <fullName evidence="1">Helix-turn-helix domain-containing protein</fullName>
    </recommendedName>
</protein>
<dbReference type="EMBL" id="CAJOBC010000787">
    <property type="protein sequence ID" value="CAF3625976.1"/>
    <property type="molecule type" value="Genomic_DNA"/>
</dbReference>
<dbReference type="OrthoDB" id="10037736at2759"/>